<accession>A0A7J5ZFB1</accession>
<evidence type="ECO:0000313" key="3">
    <source>
        <dbReference type="Proteomes" id="UP000518266"/>
    </source>
</evidence>
<proteinExistence type="predicted"/>
<evidence type="ECO:0000256" key="1">
    <source>
        <dbReference type="SAM" id="MobiDB-lite"/>
    </source>
</evidence>
<keyword evidence="3" id="KW-1185">Reference proteome</keyword>
<organism evidence="2 3">
    <name type="scientific">Dissostichus mawsoni</name>
    <name type="common">Antarctic cod</name>
    <dbReference type="NCBI Taxonomy" id="36200"/>
    <lineage>
        <taxon>Eukaryota</taxon>
        <taxon>Metazoa</taxon>
        <taxon>Chordata</taxon>
        <taxon>Craniata</taxon>
        <taxon>Vertebrata</taxon>
        <taxon>Euteleostomi</taxon>
        <taxon>Actinopterygii</taxon>
        <taxon>Neopterygii</taxon>
        <taxon>Teleostei</taxon>
        <taxon>Neoteleostei</taxon>
        <taxon>Acanthomorphata</taxon>
        <taxon>Eupercaria</taxon>
        <taxon>Perciformes</taxon>
        <taxon>Notothenioidei</taxon>
        <taxon>Nototheniidae</taxon>
        <taxon>Dissostichus</taxon>
    </lineage>
</organism>
<dbReference type="EMBL" id="JAAKFY010000003">
    <property type="protein sequence ID" value="KAF3859048.1"/>
    <property type="molecule type" value="Genomic_DNA"/>
</dbReference>
<dbReference type="Proteomes" id="UP000518266">
    <property type="component" value="Unassembled WGS sequence"/>
</dbReference>
<sequence>MERSPLMYPAVRHMRSLDPVMILTETESTTAMFEKLLQVLLNAGWCPATEGARTRYEMYLEDQKKLREQTTKEKKRKELSQEIQKRGGGRGVERGRSQEGTEGKREEEEKRGEDERGEEEDKRVEDDRGKGRREELRRVGRKTGADTRGEVWREEDRMR</sequence>
<reference evidence="2 3" key="1">
    <citation type="submission" date="2020-03" db="EMBL/GenBank/DDBJ databases">
        <title>Dissostichus mawsoni Genome sequencing and assembly.</title>
        <authorList>
            <person name="Park H."/>
        </authorList>
    </citation>
    <scope>NUCLEOTIDE SEQUENCE [LARGE SCALE GENOMIC DNA]</scope>
    <source>
        <strain evidence="2">DM0001</strain>
        <tissue evidence="2">Muscle</tissue>
    </source>
</reference>
<protein>
    <submittedName>
        <fullName evidence="2">Uncharacterized protein</fullName>
    </submittedName>
</protein>
<evidence type="ECO:0000313" key="2">
    <source>
        <dbReference type="EMBL" id="KAF3859048.1"/>
    </source>
</evidence>
<feature type="region of interest" description="Disordered" evidence="1">
    <location>
        <begin position="67"/>
        <end position="159"/>
    </location>
</feature>
<dbReference type="AlphaFoldDB" id="A0A7J5ZFB1"/>
<name>A0A7J5ZFB1_DISMA</name>
<gene>
    <name evidence="2" type="ORF">F7725_021447</name>
</gene>
<comment type="caution">
    <text evidence="2">The sequence shown here is derived from an EMBL/GenBank/DDBJ whole genome shotgun (WGS) entry which is preliminary data.</text>
</comment>